<keyword evidence="7" id="KW-0479">Metal-binding</keyword>
<dbReference type="EMBL" id="BABT02000110">
    <property type="protein sequence ID" value="GAA97033.1"/>
    <property type="molecule type" value="Genomic_DNA"/>
</dbReference>
<evidence type="ECO:0000256" key="7">
    <source>
        <dbReference type="RuleBase" id="RU361279"/>
    </source>
</evidence>
<dbReference type="AlphaFoldDB" id="G7E2H3"/>
<keyword evidence="3 6" id="KW-0067">ATP-binding</keyword>
<dbReference type="HOGENOM" id="CLU_066245_2_1_1"/>
<feature type="binding site" evidence="6">
    <location>
        <begin position="39"/>
        <end position="43"/>
    </location>
    <ligand>
        <name>ATP</name>
        <dbReference type="ChEBI" id="CHEBI:30616"/>
    </ligand>
</feature>
<evidence type="ECO:0000313" key="9">
    <source>
        <dbReference type="Proteomes" id="UP000009131"/>
    </source>
</evidence>
<dbReference type="STRING" id="764103.G7E2H3"/>
<dbReference type="SUPFAM" id="SSF100950">
    <property type="entry name" value="NagB/RpiA/CoA transferase-like"/>
    <property type="match status" value="1"/>
</dbReference>
<gene>
    <name evidence="8" type="primary">Mo03708</name>
    <name evidence="8" type="ORF">E5Q_03708</name>
</gene>
<accession>G7E2H3</accession>
<dbReference type="EC" id="6.3.3.2" evidence="5 7"/>
<dbReference type="GO" id="GO:0005739">
    <property type="term" value="C:mitochondrion"/>
    <property type="evidence" value="ECO:0007669"/>
    <property type="project" value="TreeGrafter"/>
</dbReference>
<dbReference type="GO" id="GO:0035999">
    <property type="term" value="P:tetrahydrofolate interconversion"/>
    <property type="evidence" value="ECO:0007669"/>
    <property type="project" value="TreeGrafter"/>
</dbReference>
<reference evidence="8 9" key="1">
    <citation type="journal article" date="2011" name="J. Gen. Appl. Microbiol.">
        <title>Draft genome sequencing of the enigmatic basidiomycete Mixia osmundae.</title>
        <authorList>
            <person name="Nishida H."/>
            <person name="Nagatsuka Y."/>
            <person name="Sugiyama J."/>
        </authorList>
    </citation>
    <scope>NUCLEOTIDE SEQUENCE [LARGE SCALE GENOMIC DNA]</scope>
    <source>
        <strain evidence="9">CBS 9802 / IAM 14324 / JCM 22182 / KY 12970</strain>
    </source>
</reference>
<evidence type="ECO:0000313" key="8">
    <source>
        <dbReference type="EMBL" id="GAA97033.1"/>
    </source>
</evidence>
<evidence type="ECO:0000256" key="3">
    <source>
        <dbReference type="ARBA" id="ARBA00022840"/>
    </source>
</evidence>
<keyword evidence="2 6" id="KW-0547">Nucleotide-binding</keyword>
<sequence length="239" mass="26951">MNFEQLNQHVFGDRLASRWPSSMSRRGDDMAMSALRAQKKALRKDFTARLARVTEAELAAQSQRVTEKLFQTPSYVQAGRISCYTSLSVGEIRTDAIIRDALARGKAVFIPYCPPESKTIMRMLRLLDVHAFDELQANRWGIRELASDRQSIGGEALDEDAMLDMIIMPGLAFDQARNRLGHGRGYYDRYLDRCHALASRTATHPPLTVALALTEQMSHTPLPVDEHDRKPDMILYAGT</sequence>
<dbReference type="GO" id="GO:0046872">
    <property type="term" value="F:metal ion binding"/>
    <property type="evidence" value="ECO:0007669"/>
    <property type="project" value="UniProtKB-KW"/>
</dbReference>
<dbReference type="InParanoid" id="G7E2H3"/>
<dbReference type="NCBIfam" id="TIGR02727">
    <property type="entry name" value="MTHFS_bact"/>
    <property type="match status" value="1"/>
</dbReference>
<evidence type="ECO:0000256" key="1">
    <source>
        <dbReference type="ARBA" id="ARBA00010638"/>
    </source>
</evidence>
<comment type="caution">
    <text evidence="8">The sequence shown here is derived from an EMBL/GenBank/DDBJ whole genome shotgun (WGS) entry which is preliminary data.</text>
</comment>
<dbReference type="OMA" id="DKWGIPT"/>
<keyword evidence="7" id="KW-0460">Magnesium</keyword>
<comment type="cofactor">
    <cofactor evidence="7">
        <name>Mg(2+)</name>
        <dbReference type="ChEBI" id="CHEBI:18420"/>
    </cofactor>
</comment>
<dbReference type="Pfam" id="PF01812">
    <property type="entry name" value="5-FTHF_cyc-lig"/>
    <property type="match status" value="1"/>
</dbReference>
<evidence type="ECO:0000256" key="4">
    <source>
        <dbReference type="ARBA" id="ARBA00036539"/>
    </source>
</evidence>
<dbReference type="InterPro" id="IPR037171">
    <property type="entry name" value="NagB/RpiA_transferase-like"/>
</dbReference>
<name>G7E2H3_MIXOS</name>
<keyword evidence="9" id="KW-1185">Reference proteome</keyword>
<dbReference type="GO" id="GO:0009396">
    <property type="term" value="P:folic acid-containing compound biosynthetic process"/>
    <property type="evidence" value="ECO:0007669"/>
    <property type="project" value="TreeGrafter"/>
</dbReference>
<evidence type="ECO:0000256" key="5">
    <source>
        <dbReference type="ARBA" id="ARBA00038966"/>
    </source>
</evidence>
<dbReference type="GO" id="GO:0005524">
    <property type="term" value="F:ATP binding"/>
    <property type="evidence" value="ECO:0007669"/>
    <property type="project" value="UniProtKB-KW"/>
</dbReference>
<dbReference type="InterPro" id="IPR024185">
    <property type="entry name" value="FTHF_cligase-like_sf"/>
</dbReference>
<proteinExistence type="inferred from homology"/>
<dbReference type="RefSeq" id="XP_014565470.1">
    <property type="nucleotide sequence ID" value="XM_014709984.1"/>
</dbReference>
<dbReference type="eggNOG" id="KOG3093">
    <property type="taxonomic scope" value="Eukaryota"/>
</dbReference>
<evidence type="ECO:0000256" key="2">
    <source>
        <dbReference type="ARBA" id="ARBA00022741"/>
    </source>
</evidence>
<dbReference type="FunCoup" id="G7E2H3">
    <property type="interactions" value="161"/>
</dbReference>
<feature type="binding site" evidence="6">
    <location>
        <position position="91"/>
    </location>
    <ligand>
        <name>substrate</name>
    </ligand>
</feature>
<evidence type="ECO:0000256" key="6">
    <source>
        <dbReference type="PIRSR" id="PIRSR006806-1"/>
    </source>
</evidence>
<reference evidence="8 9" key="2">
    <citation type="journal article" date="2012" name="Open Biol.">
        <title>Characteristics of nucleosomes and linker DNA regions on the genome of the basidiomycete Mixia osmundae revealed by mono- and dinucleosome mapping.</title>
        <authorList>
            <person name="Nishida H."/>
            <person name="Kondo S."/>
            <person name="Matsumoto T."/>
            <person name="Suzuki Y."/>
            <person name="Yoshikawa H."/>
            <person name="Taylor T.D."/>
            <person name="Sugiyama J."/>
        </authorList>
    </citation>
    <scope>NUCLEOTIDE SEQUENCE [LARGE SCALE GENOMIC DNA]</scope>
    <source>
        <strain evidence="9">CBS 9802 / IAM 14324 / JCM 22182 / KY 12970</strain>
    </source>
</reference>
<dbReference type="PANTHER" id="PTHR23407:SF1">
    <property type="entry name" value="5-FORMYLTETRAHYDROFOLATE CYCLO-LIGASE"/>
    <property type="match status" value="1"/>
</dbReference>
<organism evidence="8 9">
    <name type="scientific">Mixia osmundae (strain CBS 9802 / IAM 14324 / JCM 22182 / KY 12970)</name>
    <dbReference type="NCBI Taxonomy" id="764103"/>
    <lineage>
        <taxon>Eukaryota</taxon>
        <taxon>Fungi</taxon>
        <taxon>Dikarya</taxon>
        <taxon>Basidiomycota</taxon>
        <taxon>Pucciniomycotina</taxon>
        <taxon>Mixiomycetes</taxon>
        <taxon>Mixiales</taxon>
        <taxon>Mixiaceae</taxon>
        <taxon>Mixia</taxon>
    </lineage>
</organism>
<dbReference type="InterPro" id="IPR002698">
    <property type="entry name" value="FTHF_cligase"/>
</dbReference>
<dbReference type="PANTHER" id="PTHR23407">
    <property type="entry name" value="ATPASE INHIBITOR/5-FORMYLTETRAHYDROFOLATE CYCLO-LIGASE"/>
    <property type="match status" value="1"/>
</dbReference>
<dbReference type="PIRSF" id="PIRSF006806">
    <property type="entry name" value="FTHF_cligase"/>
    <property type="match status" value="1"/>
</dbReference>
<dbReference type="Proteomes" id="UP000009131">
    <property type="component" value="Unassembled WGS sequence"/>
</dbReference>
<dbReference type="Gene3D" id="3.40.50.10420">
    <property type="entry name" value="NagB/RpiA/CoA transferase-like"/>
    <property type="match status" value="1"/>
</dbReference>
<dbReference type="GO" id="GO:0030272">
    <property type="term" value="F:5-formyltetrahydrofolate cyclo-ligase activity"/>
    <property type="evidence" value="ECO:0007669"/>
    <property type="project" value="UniProtKB-EC"/>
</dbReference>
<feature type="binding site" evidence="6">
    <location>
        <begin position="179"/>
        <end position="187"/>
    </location>
    <ligand>
        <name>ATP</name>
        <dbReference type="ChEBI" id="CHEBI:30616"/>
    </ligand>
</feature>
<protein>
    <recommendedName>
        <fullName evidence="5 7">5-formyltetrahydrofolate cyclo-ligase</fullName>
        <ecNumber evidence="5 7">6.3.3.2</ecNumber>
    </recommendedName>
</protein>
<dbReference type="OrthoDB" id="2015992at2759"/>
<comment type="similarity">
    <text evidence="1 7">Belongs to the 5-formyltetrahydrofolate cyclo-ligase family.</text>
</comment>
<comment type="catalytic activity">
    <reaction evidence="4 7">
        <text>(6S)-5-formyl-5,6,7,8-tetrahydrofolate + ATP = (6R)-5,10-methenyltetrahydrofolate + ADP + phosphate</text>
        <dbReference type="Rhea" id="RHEA:10488"/>
        <dbReference type="ChEBI" id="CHEBI:30616"/>
        <dbReference type="ChEBI" id="CHEBI:43474"/>
        <dbReference type="ChEBI" id="CHEBI:57455"/>
        <dbReference type="ChEBI" id="CHEBI:57457"/>
        <dbReference type="ChEBI" id="CHEBI:456216"/>
        <dbReference type="EC" id="6.3.3.2"/>
    </reaction>
</comment>